<dbReference type="OrthoDB" id="3900342at2759"/>
<feature type="transmembrane region" description="Helical" evidence="7">
    <location>
        <begin position="233"/>
        <end position="254"/>
    </location>
</feature>
<feature type="transmembrane region" description="Helical" evidence="7">
    <location>
        <begin position="151"/>
        <end position="172"/>
    </location>
</feature>
<evidence type="ECO:0000256" key="6">
    <source>
        <dbReference type="ARBA" id="ARBA00023136"/>
    </source>
</evidence>
<dbReference type="EMBL" id="KQ947414">
    <property type="protein sequence ID" value="KUJ17454.1"/>
    <property type="molecule type" value="Genomic_DNA"/>
</dbReference>
<dbReference type="PANTHER" id="PTHR43341">
    <property type="entry name" value="AMINO ACID PERMEASE"/>
    <property type="match status" value="1"/>
</dbReference>
<evidence type="ECO:0000256" key="2">
    <source>
        <dbReference type="ARBA" id="ARBA00022448"/>
    </source>
</evidence>
<accession>A0A194XBC5</accession>
<evidence type="ECO:0000256" key="7">
    <source>
        <dbReference type="SAM" id="Phobius"/>
    </source>
</evidence>
<dbReference type="InterPro" id="IPR004841">
    <property type="entry name" value="AA-permease/SLC12A_dom"/>
</dbReference>
<keyword evidence="10" id="KW-1185">Reference proteome</keyword>
<feature type="transmembrane region" description="Helical" evidence="7">
    <location>
        <begin position="70"/>
        <end position="88"/>
    </location>
</feature>
<sequence>MDLEFKSTFEPKHDASTYINEEAGSAEPSSPEQLKRNLGARHINMIAIAGMIGTGLFLGSGATIAKAGPAGALMAYIFMGLVTAGVSYTTGEITAFMPVTGGFVRHATAFVEPALGAATGWNFWYTMAISVPAELSAAATLVQFWNSSINPAVWITFFLVVIVALNFCGVRLYGESEVIFALMKIALIAGLIIAGLVVDLGGGPNHDRIGFRYWKTPGAFNTYLVDGNTGRFLAFWSSLISAAFSYGNIQVVALSGTETQNPRKIIPEATKKTFYRVFFFYVLSVLIVGMIVPYDNAKLKVSTGTAAQSPFVIAFQAAGISVLPSIINAVVCTSAISSGSACIFLASRTLYGLSSDGHAPKIFLECNRFGTPFWTVALSVLPSPLVYLTVSNNASIVFGWFVNITTVAGLIGWVVIEITYLRLYYGMKRQGFSMNELPYRSPWQPYVAWITLLMVLLVIIFSGFDVFFPGNFTASSFLTNYLNIGIFAVLYLFFKFYLRSRVASTTDMPLEHLFQSVREWQEVEKHRKDDPTWRKVYRKIF</sequence>
<feature type="transmembrane region" description="Helical" evidence="7">
    <location>
        <begin position="179"/>
        <end position="198"/>
    </location>
</feature>
<evidence type="ECO:0000256" key="1">
    <source>
        <dbReference type="ARBA" id="ARBA00004141"/>
    </source>
</evidence>
<keyword evidence="3 7" id="KW-0812">Transmembrane</keyword>
<evidence type="ECO:0000256" key="3">
    <source>
        <dbReference type="ARBA" id="ARBA00022692"/>
    </source>
</evidence>
<feature type="transmembrane region" description="Helical" evidence="7">
    <location>
        <begin position="480"/>
        <end position="498"/>
    </location>
</feature>
<feature type="transmembrane region" description="Helical" evidence="7">
    <location>
        <begin position="372"/>
        <end position="390"/>
    </location>
</feature>
<dbReference type="InParanoid" id="A0A194XBC5"/>
<feature type="domain" description="Amino acid permease/ SLC12A" evidence="8">
    <location>
        <begin position="42"/>
        <end position="503"/>
    </location>
</feature>
<evidence type="ECO:0000259" key="8">
    <source>
        <dbReference type="Pfam" id="PF00324"/>
    </source>
</evidence>
<dbReference type="InterPro" id="IPR050524">
    <property type="entry name" value="APC_YAT"/>
</dbReference>
<evidence type="ECO:0000313" key="10">
    <source>
        <dbReference type="Proteomes" id="UP000070700"/>
    </source>
</evidence>
<keyword evidence="6 7" id="KW-0472">Membrane</keyword>
<reference evidence="9 10" key="1">
    <citation type="submission" date="2015-10" db="EMBL/GenBank/DDBJ databases">
        <title>Full genome of DAOMC 229536 Phialocephala scopiformis, a fungal endophyte of spruce producing the potent anti-insectan compound rugulosin.</title>
        <authorList>
            <consortium name="DOE Joint Genome Institute"/>
            <person name="Walker A.K."/>
            <person name="Frasz S.L."/>
            <person name="Seifert K.A."/>
            <person name="Miller J.D."/>
            <person name="Mondo S.J."/>
            <person name="Labutti K."/>
            <person name="Lipzen A."/>
            <person name="Dockter R."/>
            <person name="Kennedy M."/>
            <person name="Grigoriev I.V."/>
            <person name="Spatafora J.W."/>
        </authorList>
    </citation>
    <scope>NUCLEOTIDE SEQUENCE [LARGE SCALE GENOMIC DNA]</scope>
    <source>
        <strain evidence="9 10">CBS 120377</strain>
    </source>
</reference>
<organism evidence="9 10">
    <name type="scientific">Mollisia scopiformis</name>
    <name type="common">Conifer needle endophyte fungus</name>
    <name type="synonym">Phialocephala scopiformis</name>
    <dbReference type="NCBI Taxonomy" id="149040"/>
    <lineage>
        <taxon>Eukaryota</taxon>
        <taxon>Fungi</taxon>
        <taxon>Dikarya</taxon>
        <taxon>Ascomycota</taxon>
        <taxon>Pezizomycotina</taxon>
        <taxon>Leotiomycetes</taxon>
        <taxon>Helotiales</taxon>
        <taxon>Mollisiaceae</taxon>
        <taxon>Mollisia</taxon>
    </lineage>
</organism>
<keyword evidence="5 7" id="KW-1133">Transmembrane helix</keyword>
<feature type="transmembrane region" description="Helical" evidence="7">
    <location>
        <begin position="396"/>
        <end position="425"/>
    </location>
</feature>
<protein>
    <recommendedName>
        <fullName evidence="8">Amino acid permease/ SLC12A domain-containing protein</fullName>
    </recommendedName>
</protein>
<evidence type="ECO:0000313" key="9">
    <source>
        <dbReference type="EMBL" id="KUJ17454.1"/>
    </source>
</evidence>
<dbReference type="Gene3D" id="1.20.1740.10">
    <property type="entry name" value="Amino acid/polyamine transporter I"/>
    <property type="match status" value="1"/>
</dbReference>
<dbReference type="PIRSF" id="PIRSF006060">
    <property type="entry name" value="AA_transporter"/>
    <property type="match status" value="1"/>
</dbReference>
<dbReference type="FunFam" id="1.20.1740.10:FF:000006">
    <property type="entry name" value="General amino acid permease"/>
    <property type="match status" value="1"/>
</dbReference>
<dbReference type="PANTHER" id="PTHR43341:SF39">
    <property type="entry name" value="AMINO ACID TRANSPORTER (EUROFUNG)-RELATED"/>
    <property type="match status" value="1"/>
</dbReference>
<comment type="subcellular location">
    <subcellularLocation>
        <location evidence="1">Membrane</location>
        <topology evidence="1">Multi-pass membrane protein</topology>
    </subcellularLocation>
</comment>
<keyword evidence="4" id="KW-0029">Amino-acid transport</keyword>
<dbReference type="GO" id="GO:0015171">
    <property type="term" value="F:amino acid transmembrane transporter activity"/>
    <property type="evidence" value="ECO:0007669"/>
    <property type="project" value="TreeGrafter"/>
</dbReference>
<evidence type="ECO:0000256" key="4">
    <source>
        <dbReference type="ARBA" id="ARBA00022970"/>
    </source>
</evidence>
<dbReference type="AlphaFoldDB" id="A0A194XBC5"/>
<name>A0A194XBC5_MOLSC</name>
<dbReference type="KEGG" id="psco:LY89DRAFT_644955"/>
<feature type="transmembrane region" description="Helical" evidence="7">
    <location>
        <begin position="43"/>
        <end position="64"/>
    </location>
</feature>
<keyword evidence="2" id="KW-0813">Transport</keyword>
<evidence type="ECO:0000256" key="5">
    <source>
        <dbReference type="ARBA" id="ARBA00022989"/>
    </source>
</evidence>
<dbReference type="RefSeq" id="XP_018071809.1">
    <property type="nucleotide sequence ID" value="XM_018211852.1"/>
</dbReference>
<feature type="transmembrane region" description="Helical" evidence="7">
    <location>
        <begin position="274"/>
        <end position="294"/>
    </location>
</feature>
<dbReference type="GeneID" id="28821578"/>
<gene>
    <name evidence="9" type="ORF">LY89DRAFT_644955</name>
</gene>
<dbReference type="Pfam" id="PF00324">
    <property type="entry name" value="AA_permease"/>
    <property type="match status" value="1"/>
</dbReference>
<dbReference type="GO" id="GO:0016020">
    <property type="term" value="C:membrane"/>
    <property type="evidence" value="ECO:0007669"/>
    <property type="project" value="UniProtKB-SubCell"/>
</dbReference>
<dbReference type="Proteomes" id="UP000070700">
    <property type="component" value="Unassembled WGS sequence"/>
</dbReference>
<feature type="transmembrane region" description="Helical" evidence="7">
    <location>
        <begin position="446"/>
        <end position="468"/>
    </location>
</feature>
<proteinExistence type="predicted"/>